<dbReference type="SUPFAM" id="SSF48264">
    <property type="entry name" value="Cytochrome P450"/>
    <property type="match status" value="1"/>
</dbReference>
<dbReference type="PRINTS" id="PR00359">
    <property type="entry name" value="BP450"/>
</dbReference>
<reference evidence="8 9" key="1">
    <citation type="submission" date="2017-02" db="EMBL/GenBank/DDBJ databases">
        <title>Draft Genome Sequence of Streptomyces tsukubaensis F601, a Producer of the immunosuppressant tacrolimus FK506.</title>
        <authorList>
            <person name="Zong G."/>
            <person name="Zhong C."/>
            <person name="Fu J."/>
            <person name="Qin R."/>
            <person name="Cao G."/>
        </authorList>
    </citation>
    <scope>NUCLEOTIDE SEQUENCE [LARGE SCALE GENOMIC DNA]</scope>
    <source>
        <strain evidence="8 9">F601</strain>
    </source>
</reference>
<dbReference type="InterPro" id="IPR001128">
    <property type="entry name" value="Cyt_P450"/>
</dbReference>
<sequence length="427" mass="46621">MTEKVVTTDDLGSGTDAEPVDLLSKELAADLHAGYARLRERSPVLTASVMGGPPMCLVTRYSDVRSVLVDPRFRSDPASVPDGQDVRGAIMSTLNIPDDLVDYLAQNILSTDGADHTRLRRLVARGFTARRVARLRSRIEEITARLLDELAATGADGGPVDLVEGLCYPLPITVICELVGIPVEDRPGWQQRGRTLSSMNPDGLSTALREVVEHVHELIARRRAAPADDMITELIQAQEDDGDRLSDREMVTMVIALVIAGHDTTAQLLASSVQALLEHPGQLAPLIEHSGGWTEAVQELMRMRGPVFGQVRYPTTDVEVGGTVLRAGKPVMPGLLCANTDPREFDRADELDLRREIGPVERHLTFGKGAHYCLGAPLVTDELEIALRALFTRFPRLSLAEPGVEREMRPGSSRIVGLSVHLPEVKR</sequence>
<accession>A0A1V3ZZV5</accession>
<evidence type="ECO:0000256" key="4">
    <source>
        <dbReference type="ARBA" id="ARBA00023002"/>
    </source>
</evidence>
<dbReference type="InterPro" id="IPR002397">
    <property type="entry name" value="Cyt_P450_B"/>
</dbReference>
<dbReference type="Gene3D" id="1.10.630.10">
    <property type="entry name" value="Cytochrome P450"/>
    <property type="match status" value="1"/>
</dbReference>
<proteinExistence type="inferred from homology"/>
<keyword evidence="9" id="KW-1185">Reference proteome</keyword>
<dbReference type="GO" id="GO:0020037">
    <property type="term" value="F:heme binding"/>
    <property type="evidence" value="ECO:0007669"/>
    <property type="project" value="InterPro"/>
</dbReference>
<dbReference type="PANTHER" id="PTHR46696:SF1">
    <property type="entry name" value="CYTOCHROME P450 YJIB-RELATED"/>
    <property type="match status" value="1"/>
</dbReference>
<evidence type="ECO:0000256" key="3">
    <source>
        <dbReference type="ARBA" id="ARBA00022723"/>
    </source>
</evidence>
<keyword evidence="4 7" id="KW-0560">Oxidoreductase</keyword>
<organism evidence="8 9">
    <name type="scientific">Streptomyces tsukubensis</name>
    <dbReference type="NCBI Taxonomy" id="83656"/>
    <lineage>
        <taxon>Bacteria</taxon>
        <taxon>Bacillati</taxon>
        <taxon>Actinomycetota</taxon>
        <taxon>Actinomycetes</taxon>
        <taxon>Kitasatosporales</taxon>
        <taxon>Streptomycetaceae</taxon>
        <taxon>Streptomyces</taxon>
    </lineage>
</organism>
<evidence type="ECO:0008006" key="10">
    <source>
        <dbReference type="Google" id="ProtNLM"/>
    </source>
</evidence>
<keyword evidence="6 7" id="KW-0503">Monooxygenase</keyword>
<keyword evidence="2 7" id="KW-0349">Heme</keyword>
<dbReference type="GO" id="GO:0005506">
    <property type="term" value="F:iron ion binding"/>
    <property type="evidence" value="ECO:0007669"/>
    <property type="project" value="InterPro"/>
</dbReference>
<evidence type="ECO:0000313" key="8">
    <source>
        <dbReference type="EMBL" id="OON71922.1"/>
    </source>
</evidence>
<dbReference type="AlphaFoldDB" id="A0A1V3ZZV5"/>
<dbReference type="CDD" id="cd11029">
    <property type="entry name" value="CYP107-like"/>
    <property type="match status" value="1"/>
</dbReference>
<dbReference type="GO" id="GO:0004497">
    <property type="term" value="F:monooxygenase activity"/>
    <property type="evidence" value="ECO:0007669"/>
    <property type="project" value="UniProtKB-KW"/>
</dbReference>
<dbReference type="STRING" id="83656.B1H18_31690"/>
<keyword evidence="3 7" id="KW-0479">Metal-binding</keyword>
<dbReference type="Proteomes" id="UP000190539">
    <property type="component" value="Unassembled WGS sequence"/>
</dbReference>
<dbReference type="FunFam" id="1.10.630.10:FF:000018">
    <property type="entry name" value="Cytochrome P450 monooxygenase"/>
    <property type="match status" value="1"/>
</dbReference>
<dbReference type="Pfam" id="PF00067">
    <property type="entry name" value="p450"/>
    <property type="match status" value="2"/>
</dbReference>
<dbReference type="PROSITE" id="PS00086">
    <property type="entry name" value="CYTOCHROME_P450"/>
    <property type="match status" value="1"/>
</dbReference>
<gene>
    <name evidence="8" type="ORF">B1H18_31690</name>
</gene>
<keyword evidence="5 7" id="KW-0408">Iron</keyword>
<dbReference type="InterPro" id="IPR036396">
    <property type="entry name" value="Cyt_P450_sf"/>
</dbReference>
<dbReference type="GO" id="GO:0016705">
    <property type="term" value="F:oxidoreductase activity, acting on paired donors, with incorporation or reduction of molecular oxygen"/>
    <property type="evidence" value="ECO:0007669"/>
    <property type="project" value="InterPro"/>
</dbReference>
<evidence type="ECO:0000256" key="1">
    <source>
        <dbReference type="ARBA" id="ARBA00010617"/>
    </source>
</evidence>
<dbReference type="OrthoDB" id="5500002at2"/>
<evidence type="ECO:0000313" key="9">
    <source>
        <dbReference type="Proteomes" id="UP000190539"/>
    </source>
</evidence>
<dbReference type="EMBL" id="MVFC01000045">
    <property type="protein sequence ID" value="OON71922.1"/>
    <property type="molecule type" value="Genomic_DNA"/>
</dbReference>
<comment type="caution">
    <text evidence="8">The sequence shown here is derived from an EMBL/GenBank/DDBJ whole genome shotgun (WGS) entry which is preliminary data.</text>
</comment>
<comment type="similarity">
    <text evidence="1 7">Belongs to the cytochrome P450 family.</text>
</comment>
<dbReference type="InterPro" id="IPR017972">
    <property type="entry name" value="Cyt_P450_CS"/>
</dbReference>
<evidence type="ECO:0000256" key="6">
    <source>
        <dbReference type="ARBA" id="ARBA00023033"/>
    </source>
</evidence>
<evidence type="ECO:0000256" key="7">
    <source>
        <dbReference type="RuleBase" id="RU000461"/>
    </source>
</evidence>
<protein>
    <recommendedName>
        <fullName evidence="10">Cytochrome P450</fullName>
    </recommendedName>
</protein>
<evidence type="ECO:0000256" key="5">
    <source>
        <dbReference type="ARBA" id="ARBA00023004"/>
    </source>
</evidence>
<dbReference type="PANTHER" id="PTHR46696">
    <property type="entry name" value="P450, PUTATIVE (EUROFUNG)-RELATED"/>
    <property type="match status" value="1"/>
</dbReference>
<evidence type="ECO:0000256" key="2">
    <source>
        <dbReference type="ARBA" id="ARBA00022617"/>
    </source>
</evidence>
<name>A0A1V3ZZV5_9ACTN</name>